<dbReference type="AlphaFoldDB" id="A0A1H0DUV8"/>
<feature type="transmembrane region" description="Helical" evidence="1">
    <location>
        <begin position="6"/>
        <end position="29"/>
    </location>
</feature>
<gene>
    <name evidence="2" type="ORF">SAMN05216498_2948</name>
</gene>
<keyword evidence="1" id="KW-0472">Membrane</keyword>
<dbReference type="OrthoDB" id="1493393at2"/>
<organism evidence="2 3">
    <name type="scientific">Tenuibacillus multivorans</name>
    <dbReference type="NCBI Taxonomy" id="237069"/>
    <lineage>
        <taxon>Bacteria</taxon>
        <taxon>Bacillati</taxon>
        <taxon>Bacillota</taxon>
        <taxon>Bacilli</taxon>
        <taxon>Bacillales</taxon>
        <taxon>Bacillaceae</taxon>
        <taxon>Tenuibacillus</taxon>
    </lineage>
</organism>
<sequence>MQTIYQVLVVIHIFAAIMGMGPGFILTTVTKSARTMSDLCHAYELKRRLHIFVMVGGSLLLVTGLLMGSINSFLFQSGWYLTSLILFLVALGLGPTVLKKRARPIKQLLKTHKSEEIPEEYEHLSRKLLRVEYLENLIFVIIILLMILKPF</sequence>
<evidence type="ECO:0000313" key="3">
    <source>
        <dbReference type="Proteomes" id="UP000199334"/>
    </source>
</evidence>
<feature type="transmembrane region" description="Helical" evidence="1">
    <location>
        <begin position="131"/>
        <end position="148"/>
    </location>
</feature>
<reference evidence="2 3" key="1">
    <citation type="submission" date="2016-10" db="EMBL/GenBank/DDBJ databases">
        <authorList>
            <person name="de Groot N.N."/>
        </authorList>
    </citation>
    <scope>NUCLEOTIDE SEQUENCE [LARGE SCALE GENOMIC DNA]</scope>
    <source>
        <strain evidence="2 3">CGMCC 1.3442</strain>
    </source>
</reference>
<dbReference type="EMBL" id="FNIG01000008">
    <property type="protein sequence ID" value="SDN73803.1"/>
    <property type="molecule type" value="Genomic_DNA"/>
</dbReference>
<proteinExistence type="predicted"/>
<evidence type="ECO:0000256" key="1">
    <source>
        <dbReference type="SAM" id="Phobius"/>
    </source>
</evidence>
<name>A0A1H0DUV8_9BACI</name>
<protein>
    <submittedName>
        <fullName evidence="2">Predicted integral membrane protein</fullName>
    </submittedName>
</protein>
<dbReference type="Proteomes" id="UP000199334">
    <property type="component" value="Unassembled WGS sequence"/>
</dbReference>
<dbReference type="InterPro" id="IPR018729">
    <property type="entry name" value="DUF2269_transmembrane"/>
</dbReference>
<feature type="transmembrane region" description="Helical" evidence="1">
    <location>
        <begin position="49"/>
        <end position="67"/>
    </location>
</feature>
<dbReference type="RefSeq" id="WP_093857347.1">
    <property type="nucleotide sequence ID" value="NZ_BJVZ01000005.1"/>
</dbReference>
<keyword evidence="1" id="KW-0812">Transmembrane</keyword>
<feature type="transmembrane region" description="Helical" evidence="1">
    <location>
        <begin position="79"/>
        <end position="98"/>
    </location>
</feature>
<accession>A0A1H0DUV8</accession>
<evidence type="ECO:0000313" key="2">
    <source>
        <dbReference type="EMBL" id="SDN73803.1"/>
    </source>
</evidence>
<keyword evidence="3" id="KW-1185">Reference proteome</keyword>
<keyword evidence="1" id="KW-1133">Transmembrane helix</keyword>
<dbReference type="STRING" id="237069.SAMN05216498_2948"/>
<dbReference type="Pfam" id="PF10027">
    <property type="entry name" value="DUF2269"/>
    <property type="match status" value="1"/>
</dbReference>